<dbReference type="PANTHER" id="PTHR43214:SF17">
    <property type="entry name" value="TRANSCRIPTIONAL REGULATORY PROTEIN RCSB"/>
    <property type="match status" value="1"/>
</dbReference>
<keyword evidence="1" id="KW-0238">DNA-binding</keyword>
<accession>A0A4S5CQI9</accession>
<dbReference type="InterPro" id="IPR016032">
    <property type="entry name" value="Sig_transdc_resp-reg_C-effctor"/>
</dbReference>
<protein>
    <submittedName>
        <fullName evidence="4">Helix-turn-helix transcriptional regulator</fullName>
    </submittedName>
</protein>
<sequence>MLSAKWRVSARLDSRLARQMEINMDSLEIERILHQFQGLELQNRILEKKFNNLQNEHQKTLDVIESLKSNLAELQLQLASFGIAPSHDNESLRELSDLTPRQHVILQLFIEGFNYDQMAQRIGVSINTIKTQAKAIRTKWGVDNRSDLIFKARRAIGSVADNVYVEISGGLPKNWGEEFAHLAKDADPHNVLYRPSKGRGAGHEDEED</sequence>
<evidence type="ECO:0000259" key="3">
    <source>
        <dbReference type="PROSITE" id="PS50043"/>
    </source>
</evidence>
<dbReference type="Gene3D" id="1.10.10.10">
    <property type="entry name" value="Winged helix-like DNA-binding domain superfamily/Winged helix DNA-binding domain"/>
    <property type="match status" value="1"/>
</dbReference>
<dbReference type="Pfam" id="PF00196">
    <property type="entry name" value="GerE"/>
    <property type="match status" value="1"/>
</dbReference>
<evidence type="ECO:0000256" key="1">
    <source>
        <dbReference type="ARBA" id="ARBA00023125"/>
    </source>
</evidence>
<dbReference type="GO" id="GO:0006355">
    <property type="term" value="P:regulation of DNA-templated transcription"/>
    <property type="evidence" value="ECO:0007669"/>
    <property type="project" value="InterPro"/>
</dbReference>
<organism evidence="4 5">
    <name type="scientific">Aeromonas veronii</name>
    <dbReference type="NCBI Taxonomy" id="654"/>
    <lineage>
        <taxon>Bacteria</taxon>
        <taxon>Pseudomonadati</taxon>
        <taxon>Pseudomonadota</taxon>
        <taxon>Gammaproteobacteria</taxon>
        <taxon>Aeromonadales</taxon>
        <taxon>Aeromonadaceae</taxon>
        <taxon>Aeromonas</taxon>
    </lineage>
</organism>
<dbReference type="CDD" id="cd06170">
    <property type="entry name" value="LuxR_C_like"/>
    <property type="match status" value="1"/>
</dbReference>
<dbReference type="InterPro" id="IPR036388">
    <property type="entry name" value="WH-like_DNA-bd_sf"/>
</dbReference>
<dbReference type="GO" id="GO:0003677">
    <property type="term" value="F:DNA binding"/>
    <property type="evidence" value="ECO:0007669"/>
    <property type="project" value="UniProtKB-KW"/>
</dbReference>
<proteinExistence type="predicted"/>
<gene>
    <name evidence="4" type="ORF">E8Q35_04475</name>
</gene>
<dbReference type="EMBL" id="SSUX01000002">
    <property type="protein sequence ID" value="THJ47161.1"/>
    <property type="molecule type" value="Genomic_DNA"/>
</dbReference>
<evidence type="ECO:0000313" key="4">
    <source>
        <dbReference type="EMBL" id="THJ47161.1"/>
    </source>
</evidence>
<keyword evidence="2" id="KW-0175">Coiled coil</keyword>
<evidence type="ECO:0000313" key="5">
    <source>
        <dbReference type="Proteomes" id="UP000309618"/>
    </source>
</evidence>
<comment type="caution">
    <text evidence="4">The sequence shown here is derived from an EMBL/GenBank/DDBJ whole genome shotgun (WGS) entry which is preliminary data.</text>
</comment>
<dbReference type="PANTHER" id="PTHR43214">
    <property type="entry name" value="TWO-COMPONENT RESPONSE REGULATOR"/>
    <property type="match status" value="1"/>
</dbReference>
<dbReference type="PROSITE" id="PS50043">
    <property type="entry name" value="HTH_LUXR_2"/>
    <property type="match status" value="1"/>
</dbReference>
<reference evidence="4 5" key="1">
    <citation type="submission" date="2019-04" db="EMBL/GenBank/DDBJ databases">
        <title>Comparative genomics of Aeromonas veronii strains pathogenic to fish.</title>
        <authorList>
            <person name="Cascarano M.C."/>
            <person name="Smyrli M."/>
            <person name="Katharios P."/>
        </authorList>
    </citation>
    <scope>NUCLEOTIDE SEQUENCE [LARGE SCALE GENOMIC DNA]</scope>
    <source>
        <strain evidence="4 5">XU1</strain>
    </source>
</reference>
<dbReference type="SUPFAM" id="SSF46894">
    <property type="entry name" value="C-terminal effector domain of the bipartite response regulators"/>
    <property type="match status" value="1"/>
</dbReference>
<name>A0A4S5CQI9_AERVE</name>
<dbReference type="SMART" id="SM00421">
    <property type="entry name" value="HTH_LUXR"/>
    <property type="match status" value="1"/>
</dbReference>
<feature type="domain" description="HTH luxR-type" evidence="3">
    <location>
        <begin position="91"/>
        <end position="156"/>
    </location>
</feature>
<evidence type="ECO:0000256" key="2">
    <source>
        <dbReference type="SAM" id="Coils"/>
    </source>
</evidence>
<dbReference type="AlphaFoldDB" id="A0A4S5CQI9"/>
<dbReference type="Proteomes" id="UP000309618">
    <property type="component" value="Unassembled WGS sequence"/>
</dbReference>
<dbReference type="InterPro" id="IPR000792">
    <property type="entry name" value="Tscrpt_reg_LuxR_C"/>
</dbReference>
<dbReference type="InterPro" id="IPR039420">
    <property type="entry name" value="WalR-like"/>
</dbReference>
<feature type="coiled-coil region" evidence="2">
    <location>
        <begin position="29"/>
        <end position="77"/>
    </location>
</feature>